<dbReference type="InterPro" id="IPR028989">
    <property type="entry name" value="RimP_N"/>
</dbReference>
<dbReference type="AlphaFoldDB" id="A0A2S7T8M2"/>
<dbReference type="Gene3D" id="3.30.300.70">
    <property type="entry name" value="RimP-like superfamily, N-terminal"/>
    <property type="match status" value="1"/>
</dbReference>
<name>A0A2S7T8M2_9FLAO</name>
<dbReference type="GO" id="GO:0005737">
    <property type="term" value="C:cytoplasm"/>
    <property type="evidence" value="ECO:0007669"/>
    <property type="project" value="UniProtKB-SubCell"/>
</dbReference>
<dbReference type="Proteomes" id="UP000239366">
    <property type="component" value="Unassembled WGS sequence"/>
</dbReference>
<dbReference type="GO" id="GO:0042274">
    <property type="term" value="P:ribosomal small subunit biogenesis"/>
    <property type="evidence" value="ECO:0007669"/>
    <property type="project" value="UniProtKB-UniRule"/>
</dbReference>
<dbReference type="Pfam" id="PF02576">
    <property type="entry name" value="RimP_N"/>
    <property type="match status" value="1"/>
</dbReference>
<dbReference type="OrthoDB" id="9789702at2"/>
<evidence type="ECO:0000256" key="2">
    <source>
        <dbReference type="ARBA" id="ARBA00022517"/>
    </source>
</evidence>
<comment type="subcellular location">
    <subcellularLocation>
        <location evidence="3">Cytoplasm</location>
    </subcellularLocation>
</comment>
<dbReference type="PANTHER" id="PTHR33867">
    <property type="entry name" value="RIBOSOME MATURATION FACTOR RIMP"/>
    <property type="match status" value="1"/>
</dbReference>
<dbReference type="HAMAP" id="MF_01077">
    <property type="entry name" value="RimP"/>
    <property type="match status" value="1"/>
</dbReference>
<dbReference type="RefSeq" id="WP_105001517.1">
    <property type="nucleotide sequence ID" value="NZ_MQVX01000001.1"/>
</dbReference>
<evidence type="ECO:0000256" key="1">
    <source>
        <dbReference type="ARBA" id="ARBA00022490"/>
    </source>
</evidence>
<keyword evidence="2 3" id="KW-0690">Ribosome biogenesis</keyword>
<keyword evidence="1 3" id="KW-0963">Cytoplasm</keyword>
<dbReference type="InterPro" id="IPR003728">
    <property type="entry name" value="Ribosome_maturation_RimP"/>
</dbReference>
<dbReference type="SUPFAM" id="SSF75420">
    <property type="entry name" value="YhbC-like, N-terminal domain"/>
    <property type="match status" value="1"/>
</dbReference>
<protein>
    <recommendedName>
        <fullName evidence="3">Ribosome maturation factor RimP</fullName>
    </recommendedName>
</protein>
<sequence length="153" mass="17434">MFKDRVEALLDQALEKRPDIFLIKCSVGADNRIHVVLDGDKGINLEDCMEISRAVEHNLDREEQDFALEVSSVGATSPLELPRQYPQHIGRKLEVKTADGVFEGTLEKVEDNGIELYWKAREPKPVGKGKHTVEKREFVSFDKIEKAQVKLKF</sequence>
<evidence type="ECO:0000313" key="5">
    <source>
        <dbReference type="EMBL" id="PQJ15855.1"/>
    </source>
</evidence>
<gene>
    <name evidence="3" type="primary">rimP</name>
    <name evidence="5" type="ORF">BST99_09045</name>
</gene>
<keyword evidence="6" id="KW-1185">Reference proteome</keyword>
<comment type="similarity">
    <text evidence="3">Belongs to the RimP family.</text>
</comment>
<comment type="caution">
    <text evidence="5">The sequence shown here is derived from an EMBL/GenBank/DDBJ whole genome shotgun (WGS) entry which is preliminary data.</text>
</comment>
<evidence type="ECO:0000313" key="6">
    <source>
        <dbReference type="Proteomes" id="UP000239366"/>
    </source>
</evidence>
<comment type="function">
    <text evidence="3">Required for maturation of 30S ribosomal subunits.</text>
</comment>
<proteinExistence type="inferred from homology"/>
<reference evidence="6" key="1">
    <citation type="submission" date="2016-11" db="EMBL/GenBank/DDBJ databases">
        <title>Trade-off between light-utilization and light-protection in marine flavobacteria.</title>
        <authorList>
            <person name="Kumagai Y."/>
            <person name="Yoshizawa S."/>
            <person name="Kogure K."/>
        </authorList>
    </citation>
    <scope>NUCLEOTIDE SEQUENCE [LARGE SCALE GENOMIC DNA]</scope>
    <source>
        <strain evidence="6">SG-18</strain>
    </source>
</reference>
<evidence type="ECO:0000256" key="3">
    <source>
        <dbReference type="HAMAP-Rule" id="MF_01077"/>
    </source>
</evidence>
<organism evidence="5 6">
    <name type="scientific">Aureicoccus marinus</name>
    <dbReference type="NCBI Taxonomy" id="754435"/>
    <lineage>
        <taxon>Bacteria</taxon>
        <taxon>Pseudomonadati</taxon>
        <taxon>Bacteroidota</taxon>
        <taxon>Flavobacteriia</taxon>
        <taxon>Flavobacteriales</taxon>
        <taxon>Flavobacteriaceae</taxon>
        <taxon>Aureicoccus</taxon>
    </lineage>
</organism>
<accession>A0A2S7T8M2</accession>
<feature type="domain" description="Ribosome maturation factor RimP N-terminal" evidence="4">
    <location>
        <begin position="27"/>
        <end position="75"/>
    </location>
</feature>
<dbReference type="InterPro" id="IPR035956">
    <property type="entry name" value="RimP_N_sf"/>
</dbReference>
<dbReference type="NCBIfam" id="NF002531">
    <property type="entry name" value="PRK02001.1"/>
    <property type="match status" value="1"/>
</dbReference>
<dbReference type="EMBL" id="MQVX01000001">
    <property type="protein sequence ID" value="PQJ15855.1"/>
    <property type="molecule type" value="Genomic_DNA"/>
</dbReference>
<dbReference type="PANTHER" id="PTHR33867:SF1">
    <property type="entry name" value="RIBOSOME MATURATION FACTOR RIMP"/>
    <property type="match status" value="1"/>
</dbReference>
<evidence type="ECO:0000259" key="4">
    <source>
        <dbReference type="Pfam" id="PF02576"/>
    </source>
</evidence>